<dbReference type="RefSeq" id="WP_262484270.1">
    <property type="nucleotide sequence ID" value="NZ_FQVO01000004.1"/>
</dbReference>
<gene>
    <name evidence="2" type="ORF">SAMN05444408_104104</name>
</gene>
<protein>
    <submittedName>
        <fullName evidence="2">Uncharacterized protein</fullName>
    </submittedName>
</protein>
<dbReference type="STRING" id="1302685.SAMN05444408_104104"/>
<accession>A0A1M4WBV0</accession>
<sequence>MKIRKKGSWEQWRKISQVHKREVYFIHIIVIAGVFIAAVILEYL</sequence>
<keyword evidence="1" id="KW-0812">Transmembrane</keyword>
<evidence type="ECO:0000256" key="1">
    <source>
        <dbReference type="SAM" id="Phobius"/>
    </source>
</evidence>
<dbReference type="EMBL" id="FQVO01000004">
    <property type="protein sequence ID" value="SHE78630.1"/>
    <property type="molecule type" value="Genomic_DNA"/>
</dbReference>
<dbReference type="Proteomes" id="UP000184236">
    <property type="component" value="Unassembled WGS sequence"/>
</dbReference>
<keyword evidence="1" id="KW-0472">Membrane</keyword>
<reference evidence="3" key="1">
    <citation type="submission" date="2016-11" db="EMBL/GenBank/DDBJ databases">
        <authorList>
            <person name="Varghese N."/>
            <person name="Submissions S."/>
        </authorList>
    </citation>
    <scope>NUCLEOTIDE SEQUENCE [LARGE SCALE GENOMIC DNA]</scope>
    <source>
        <strain evidence="3">DSM 26898</strain>
    </source>
</reference>
<evidence type="ECO:0000313" key="3">
    <source>
        <dbReference type="Proteomes" id="UP000184236"/>
    </source>
</evidence>
<organism evidence="2 3">
    <name type="scientific">Chryseobacterium takakiae</name>
    <dbReference type="NCBI Taxonomy" id="1302685"/>
    <lineage>
        <taxon>Bacteria</taxon>
        <taxon>Pseudomonadati</taxon>
        <taxon>Bacteroidota</taxon>
        <taxon>Flavobacteriia</taxon>
        <taxon>Flavobacteriales</taxon>
        <taxon>Weeksellaceae</taxon>
        <taxon>Chryseobacterium group</taxon>
        <taxon>Chryseobacterium</taxon>
    </lineage>
</organism>
<dbReference type="AlphaFoldDB" id="A0A1M4WBV0"/>
<proteinExistence type="predicted"/>
<evidence type="ECO:0000313" key="2">
    <source>
        <dbReference type="EMBL" id="SHE78630.1"/>
    </source>
</evidence>
<keyword evidence="3" id="KW-1185">Reference proteome</keyword>
<keyword evidence="1" id="KW-1133">Transmembrane helix</keyword>
<feature type="transmembrane region" description="Helical" evidence="1">
    <location>
        <begin position="21"/>
        <end position="41"/>
    </location>
</feature>
<name>A0A1M4WBV0_9FLAO</name>